<dbReference type="CDD" id="cd14014">
    <property type="entry name" value="STKc_PknB_like"/>
    <property type="match status" value="1"/>
</dbReference>
<dbReference type="AlphaFoldDB" id="A0A511N976"/>
<keyword evidence="3" id="KW-0547">Nucleotide-binding</keyword>
<keyword evidence="5" id="KW-0067">ATP-binding</keyword>
<dbReference type="PROSITE" id="PS00108">
    <property type="entry name" value="PROTEIN_KINASE_ST"/>
    <property type="match status" value="1"/>
</dbReference>
<evidence type="ECO:0000259" key="7">
    <source>
        <dbReference type="PROSITE" id="PS50011"/>
    </source>
</evidence>
<reference evidence="8 9" key="1">
    <citation type="submission" date="2019-07" db="EMBL/GenBank/DDBJ databases">
        <title>Whole genome shotgun sequence of Deinococcus cellulosilyticus NBRC 106333.</title>
        <authorList>
            <person name="Hosoyama A."/>
            <person name="Uohara A."/>
            <person name="Ohji S."/>
            <person name="Ichikawa N."/>
        </authorList>
    </citation>
    <scope>NUCLEOTIDE SEQUENCE [LARGE SCALE GENOMIC DNA]</scope>
    <source>
        <strain evidence="8 9">NBRC 106333</strain>
    </source>
</reference>
<dbReference type="SUPFAM" id="SSF56112">
    <property type="entry name" value="Protein kinase-like (PK-like)"/>
    <property type="match status" value="1"/>
</dbReference>
<dbReference type="InterPro" id="IPR011009">
    <property type="entry name" value="Kinase-like_dom_sf"/>
</dbReference>
<evidence type="ECO:0000256" key="2">
    <source>
        <dbReference type="ARBA" id="ARBA00022679"/>
    </source>
</evidence>
<dbReference type="InterPro" id="IPR000719">
    <property type="entry name" value="Prot_kinase_dom"/>
</dbReference>
<name>A0A511N976_DEIC1</name>
<dbReference type="OrthoDB" id="9788659at2"/>
<keyword evidence="4 8" id="KW-0418">Kinase</keyword>
<dbReference type="Pfam" id="PF00069">
    <property type="entry name" value="Pkinase"/>
    <property type="match status" value="1"/>
</dbReference>
<evidence type="ECO:0000313" key="8">
    <source>
        <dbReference type="EMBL" id="GEM49382.1"/>
    </source>
</evidence>
<keyword evidence="2" id="KW-0808">Transferase</keyword>
<proteinExistence type="predicted"/>
<evidence type="ECO:0000256" key="3">
    <source>
        <dbReference type="ARBA" id="ARBA00022741"/>
    </source>
</evidence>
<dbReference type="Proteomes" id="UP000321306">
    <property type="component" value="Unassembled WGS sequence"/>
</dbReference>
<dbReference type="PROSITE" id="PS50011">
    <property type="entry name" value="PROTEIN_KINASE_DOM"/>
    <property type="match status" value="1"/>
</dbReference>
<evidence type="ECO:0000256" key="4">
    <source>
        <dbReference type="ARBA" id="ARBA00022777"/>
    </source>
</evidence>
<dbReference type="GO" id="GO:0004674">
    <property type="term" value="F:protein serine/threonine kinase activity"/>
    <property type="evidence" value="ECO:0007669"/>
    <property type="project" value="UniProtKB-KW"/>
</dbReference>
<dbReference type="GO" id="GO:0005524">
    <property type="term" value="F:ATP binding"/>
    <property type="evidence" value="ECO:0007669"/>
    <property type="project" value="UniProtKB-KW"/>
</dbReference>
<accession>A0A511N976</accession>
<dbReference type="SMART" id="SM00220">
    <property type="entry name" value="S_TKc"/>
    <property type="match status" value="1"/>
</dbReference>
<evidence type="ECO:0000256" key="5">
    <source>
        <dbReference type="ARBA" id="ARBA00022840"/>
    </source>
</evidence>
<protein>
    <submittedName>
        <fullName evidence="8">Serine/threonine protein kinase</fullName>
    </submittedName>
</protein>
<feature type="region of interest" description="Disordered" evidence="6">
    <location>
        <begin position="268"/>
        <end position="310"/>
    </location>
</feature>
<dbReference type="EMBL" id="BJXB01000033">
    <property type="protein sequence ID" value="GEM49382.1"/>
    <property type="molecule type" value="Genomic_DNA"/>
</dbReference>
<comment type="caution">
    <text evidence="8">The sequence shown here is derived from an EMBL/GenBank/DDBJ whole genome shotgun (WGS) entry which is preliminary data.</text>
</comment>
<dbReference type="PANTHER" id="PTHR24345:SF91">
    <property type="entry name" value="SERINE_THREONINE-PROTEIN KINASE PLK4"/>
    <property type="match status" value="1"/>
</dbReference>
<evidence type="ECO:0000256" key="1">
    <source>
        <dbReference type="ARBA" id="ARBA00022527"/>
    </source>
</evidence>
<dbReference type="Gene3D" id="1.10.510.10">
    <property type="entry name" value="Transferase(Phosphotransferase) domain 1"/>
    <property type="match status" value="1"/>
</dbReference>
<dbReference type="RefSeq" id="WP_146889838.1">
    <property type="nucleotide sequence ID" value="NZ_BJXB01000033.1"/>
</dbReference>
<organism evidence="8 9">
    <name type="scientific">Deinococcus cellulosilyticus (strain DSM 18568 / NBRC 106333 / KACC 11606 / 5516J-15)</name>
    <dbReference type="NCBI Taxonomy" id="1223518"/>
    <lineage>
        <taxon>Bacteria</taxon>
        <taxon>Thermotogati</taxon>
        <taxon>Deinococcota</taxon>
        <taxon>Deinococci</taxon>
        <taxon>Deinococcales</taxon>
        <taxon>Deinococcaceae</taxon>
        <taxon>Deinococcus</taxon>
    </lineage>
</organism>
<evidence type="ECO:0000313" key="9">
    <source>
        <dbReference type="Proteomes" id="UP000321306"/>
    </source>
</evidence>
<dbReference type="InterPro" id="IPR008271">
    <property type="entry name" value="Ser/Thr_kinase_AS"/>
</dbReference>
<feature type="domain" description="Protein kinase" evidence="7">
    <location>
        <begin position="4"/>
        <end position="256"/>
    </location>
</feature>
<gene>
    <name evidence="8" type="ORF">DC3_50170</name>
</gene>
<keyword evidence="9" id="KW-1185">Reference proteome</keyword>
<evidence type="ECO:0000256" key="6">
    <source>
        <dbReference type="SAM" id="MobiDB-lite"/>
    </source>
</evidence>
<dbReference type="PANTHER" id="PTHR24345">
    <property type="entry name" value="SERINE/THREONINE-PROTEIN KINASE PLK"/>
    <property type="match status" value="1"/>
</dbReference>
<sequence length="310" mass="34751">MRDYIVTRILAKTGMALVRLAQAPNGEFVALKTPLQSTLDDPEQLKRFANEIGTHLQLQHSNIARVVEGSALIDNPYIVMHYYPDGSLDRYLQETGKPDLLRGLKFMRDIGLALNYLHDKGFVHQDIKSSNIFLQGDKAVLGDFGVAVSIQNPKYAAGSPFYMAPEIYRGDPGSIESDVYSLGILTYETLTGHRPYNGKSYDELMMAHLTQYPKSLLQTHAGLTRKAALAIEKALAKNPKDRIHLNHFIAALDENIKQLENPNALPQEQAQMQKERFSGSLRNSPPPQTTPPAEEDKKGFFQRLFGKKRS</sequence>
<keyword evidence="1 8" id="KW-0723">Serine/threonine-protein kinase</keyword>
<dbReference type="Gene3D" id="3.30.200.20">
    <property type="entry name" value="Phosphorylase Kinase, domain 1"/>
    <property type="match status" value="1"/>
</dbReference>